<dbReference type="InterPro" id="IPR016032">
    <property type="entry name" value="Sig_transdc_resp-reg_C-effctor"/>
</dbReference>
<evidence type="ECO:0000259" key="8">
    <source>
        <dbReference type="SMART" id="SM00421"/>
    </source>
</evidence>
<evidence type="ECO:0000256" key="6">
    <source>
        <dbReference type="SAM" id="Phobius"/>
    </source>
</evidence>
<dbReference type="GO" id="GO:0006355">
    <property type="term" value="P:regulation of DNA-templated transcription"/>
    <property type="evidence" value="ECO:0007669"/>
    <property type="project" value="InterPro"/>
</dbReference>
<keyword evidence="6" id="KW-0472">Membrane</keyword>
<dbReference type="PANTHER" id="PTHR46630">
    <property type="entry name" value="TETRATRICOPEPTIDE REPEAT PROTEIN 29"/>
    <property type="match status" value="1"/>
</dbReference>
<keyword evidence="2" id="KW-0963">Cytoplasm</keyword>
<feature type="transmembrane region" description="Helical" evidence="6">
    <location>
        <begin position="349"/>
        <end position="367"/>
    </location>
</feature>
<keyword evidence="7" id="KW-0732">Signal</keyword>
<dbReference type="RefSeq" id="WP_117157788.1">
    <property type="nucleotide sequence ID" value="NZ_QVID01000001.1"/>
</dbReference>
<name>A0A3E1Q9H8_9FLAO</name>
<evidence type="ECO:0000256" key="5">
    <source>
        <dbReference type="ARBA" id="ARBA00038253"/>
    </source>
</evidence>
<dbReference type="InterPro" id="IPR036388">
    <property type="entry name" value="WH-like_DNA-bd_sf"/>
</dbReference>
<keyword evidence="4" id="KW-0802">TPR repeat</keyword>
<evidence type="ECO:0000256" key="7">
    <source>
        <dbReference type="SAM" id="SignalP"/>
    </source>
</evidence>
<dbReference type="SMART" id="SM00421">
    <property type="entry name" value="HTH_LUXR"/>
    <property type="match status" value="1"/>
</dbReference>
<keyword evidence="6" id="KW-0812">Transmembrane</keyword>
<feature type="domain" description="HTH luxR-type" evidence="8">
    <location>
        <begin position="476"/>
        <end position="534"/>
    </location>
</feature>
<proteinExistence type="inferred from homology"/>
<keyword evidence="6" id="KW-1133">Transmembrane helix</keyword>
<dbReference type="GO" id="GO:0005737">
    <property type="term" value="C:cytoplasm"/>
    <property type="evidence" value="ECO:0007669"/>
    <property type="project" value="UniProtKB-SubCell"/>
</dbReference>
<organism evidence="9 10">
    <name type="scientific">Marixanthomonas ophiurae</name>
    <dbReference type="NCBI Taxonomy" id="387659"/>
    <lineage>
        <taxon>Bacteria</taxon>
        <taxon>Pseudomonadati</taxon>
        <taxon>Bacteroidota</taxon>
        <taxon>Flavobacteriia</taxon>
        <taxon>Flavobacteriales</taxon>
        <taxon>Flavobacteriaceae</taxon>
        <taxon>Marixanthomonas</taxon>
    </lineage>
</organism>
<dbReference type="Gene3D" id="1.25.40.10">
    <property type="entry name" value="Tetratricopeptide repeat domain"/>
    <property type="match status" value="1"/>
</dbReference>
<sequence length="541" mass="62896">MLLRVFFFFIVTFSAVAQEEVSVLVDSLANISSESEKSRISLSIASQLKNDDWDRALYYLEIAKKNAVDSESEKTIANYYNGAGDIFFSKDALDIALKYYLKAYDYYINQPSSDKSITLEQNLAVVYGRIKEPKKARTFFRKLHGYAEKENDIVLLAKILNNIGTSYLNSQVDSAKYYYERSENLLKTIPNEMQLKAYLNGNLGRTYFLKDSIEKAQKYFALAANYIEKDPTSRSQSKGWIYNTVSTYYEKINQLDSAIVYATKANEALSESKFSFENQAALQTLYKNYLKKKDYKNAAEYFQKYDAVRDSLNLEEKSANVEKIKVEQEYKNKEQIRELQDSKRRFRNYVLFLSLVSVLLLLGMLLYRFRNKLKNTKLEKQLAVAKQKELDTNLQLKNKELIGKAMVEIHRTEIIEEILQDLKEVKRKAAKKETQRAIDYIAKRLKRDTSSNIWEEFEMRFEQVHESFYKNLSDKHPDLTSRDKRLCALLKLNLTSKEIAQITGQSSKSVENARTRLRKKLEITHSDVELSAYLSSFGQKG</sequence>
<dbReference type="PANTHER" id="PTHR46630:SF1">
    <property type="entry name" value="TETRATRICOPEPTIDE REPEAT PROTEIN 29"/>
    <property type="match status" value="1"/>
</dbReference>
<protein>
    <recommendedName>
        <fullName evidence="8">HTH luxR-type domain-containing protein</fullName>
    </recommendedName>
</protein>
<feature type="chain" id="PRO_5017596416" description="HTH luxR-type domain-containing protein" evidence="7">
    <location>
        <begin position="18"/>
        <end position="541"/>
    </location>
</feature>
<evidence type="ECO:0000256" key="1">
    <source>
        <dbReference type="ARBA" id="ARBA00004496"/>
    </source>
</evidence>
<dbReference type="InterPro" id="IPR000792">
    <property type="entry name" value="Tscrpt_reg_LuxR_C"/>
</dbReference>
<comment type="caution">
    <text evidence="9">The sequence shown here is derived from an EMBL/GenBank/DDBJ whole genome shotgun (WGS) entry which is preliminary data.</text>
</comment>
<dbReference type="EMBL" id="QVID01000001">
    <property type="protein sequence ID" value="RFN58764.1"/>
    <property type="molecule type" value="Genomic_DNA"/>
</dbReference>
<evidence type="ECO:0000256" key="4">
    <source>
        <dbReference type="ARBA" id="ARBA00022803"/>
    </source>
</evidence>
<dbReference type="InterPro" id="IPR051476">
    <property type="entry name" value="Bac_ResReg_Asp_Phosphatase"/>
</dbReference>
<gene>
    <name evidence="9" type="ORF">DZ858_01390</name>
</gene>
<dbReference type="OrthoDB" id="1523128at2"/>
<dbReference type="Proteomes" id="UP000261082">
    <property type="component" value="Unassembled WGS sequence"/>
</dbReference>
<accession>A0A3E1Q9H8</accession>
<evidence type="ECO:0000256" key="3">
    <source>
        <dbReference type="ARBA" id="ARBA00022737"/>
    </source>
</evidence>
<evidence type="ECO:0000313" key="9">
    <source>
        <dbReference type="EMBL" id="RFN58764.1"/>
    </source>
</evidence>
<dbReference type="Gene3D" id="1.10.10.10">
    <property type="entry name" value="Winged helix-like DNA-binding domain superfamily/Winged helix DNA-binding domain"/>
    <property type="match status" value="1"/>
</dbReference>
<reference evidence="9 10" key="1">
    <citation type="journal article" date="2007" name="Int. J. Syst. Evol. Microbiol.">
        <title>Marixanthomonas ophiurae gen. nov., sp. nov., a marine bacterium of the family Flavobacteriaceae isolated from a deep-sea brittle star.</title>
        <authorList>
            <person name="Romanenko L.A."/>
            <person name="Uchino M."/>
            <person name="Frolova G.M."/>
            <person name="Mikhailov V.V."/>
        </authorList>
    </citation>
    <scope>NUCLEOTIDE SEQUENCE [LARGE SCALE GENOMIC DNA]</scope>
    <source>
        <strain evidence="9 10">KMM 3046</strain>
    </source>
</reference>
<dbReference type="AlphaFoldDB" id="A0A3E1Q9H8"/>
<dbReference type="GO" id="GO:0003677">
    <property type="term" value="F:DNA binding"/>
    <property type="evidence" value="ECO:0007669"/>
    <property type="project" value="InterPro"/>
</dbReference>
<comment type="subcellular location">
    <subcellularLocation>
        <location evidence="1">Cytoplasm</location>
    </subcellularLocation>
</comment>
<dbReference type="SUPFAM" id="SSF48452">
    <property type="entry name" value="TPR-like"/>
    <property type="match status" value="2"/>
</dbReference>
<dbReference type="SUPFAM" id="SSF46894">
    <property type="entry name" value="C-terminal effector domain of the bipartite response regulators"/>
    <property type="match status" value="1"/>
</dbReference>
<evidence type="ECO:0000256" key="2">
    <source>
        <dbReference type="ARBA" id="ARBA00022490"/>
    </source>
</evidence>
<keyword evidence="3" id="KW-0677">Repeat</keyword>
<keyword evidence="10" id="KW-1185">Reference proteome</keyword>
<feature type="signal peptide" evidence="7">
    <location>
        <begin position="1"/>
        <end position="17"/>
    </location>
</feature>
<evidence type="ECO:0000313" key="10">
    <source>
        <dbReference type="Proteomes" id="UP000261082"/>
    </source>
</evidence>
<dbReference type="InterPro" id="IPR011990">
    <property type="entry name" value="TPR-like_helical_dom_sf"/>
</dbReference>
<comment type="similarity">
    <text evidence="5">Belongs to the Rap family.</text>
</comment>